<dbReference type="AlphaFoldDB" id="A0A0B0NS30"/>
<evidence type="ECO:0000313" key="2">
    <source>
        <dbReference type="Proteomes" id="UP000032142"/>
    </source>
</evidence>
<protein>
    <submittedName>
        <fullName evidence="1">Uncharacterized protein</fullName>
    </submittedName>
</protein>
<reference evidence="2" key="1">
    <citation type="submission" date="2014-09" db="EMBL/GenBank/DDBJ databases">
        <authorList>
            <person name="Mudge J."/>
            <person name="Ramaraj T."/>
            <person name="Lindquist I.E."/>
            <person name="Bharti A.K."/>
            <person name="Sundararajan A."/>
            <person name="Cameron C.T."/>
            <person name="Woodward J.E."/>
            <person name="May G.D."/>
            <person name="Brubaker C."/>
            <person name="Broadhvest J."/>
            <person name="Wilkins T.A."/>
        </authorList>
    </citation>
    <scope>NUCLEOTIDE SEQUENCE</scope>
    <source>
        <strain evidence="2">cv. AKA8401</strain>
    </source>
</reference>
<name>A0A0B0NS30_GOSAR</name>
<organism evidence="1 2">
    <name type="scientific">Gossypium arboreum</name>
    <name type="common">Tree cotton</name>
    <name type="synonym">Gossypium nanking</name>
    <dbReference type="NCBI Taxonomy" id="29729"/>
    <lineage>
        <taxon>Eukaryota</taxon>
        <taxon>Viridiplantae</taxon>
        <taxon>Streptophyta</taxon>
        <taxon>Embryophyta</taxon>
        <taxon>Tracheophyta</taxon>
        <taxon>Spermatophyta</taxon>
        <taxon>Magnoliopsida</taxon>
        <taxon>eudicotyledons</taxon>
        <taxon>Gunneridae</taxon>
        <taxon>Pentapetalae</taxon>
        <taxon>rosids</taxon>
        <taxon>malvids</taxon>
        <taxon>Malvales</taxon>
        <taxon>Malvaceae</taxon>
        <taxon>Malvoideae</taxon>
        <taxon>Gossypium</taxon>
    </lineage>
</organism>
<evidence type="ECO:0000313" key="1">
    <source>
        <dbReference type="EMBL" id="KHG17293.1"/>
    </source>
</evidence>
<keyword evidence="2" id="KW-1185">Reference proteome</keyword>
<dbReference type="EMBL" id="KN407960">
    <property type="protein sequence ID" value="KHG17293.1"/>
    <property type="molecule type" value="Genomic_DNA"/>
</dbReference>
<sequence length="36" mass="4162">MPVWPSRVSHTAKDTPVLQDVWTFKMRSPGRVPVRV</sequence>
<accession>A0A0B0NS30</accession>
<dbReference type="Proteomes" id="UP000032142">
    <property type="component" value="Unassembled WGS sequence"/>
</dbReference>
<gene>
    <name evidence="1" type="ORF">F383_23546</name>
</gene>
<proteinExistence type="predicted"/>